<accession>A0A4D6M8K5</accession>
<dbReference type="EMBL" id="CP039350">
    <property type="protein sequence ID" value="QCD96721.1"/>
    <property type="molecule type" value="Genomic_DNA"/>
</dbReference>
<evidence type="ECO:0000313" key="2">
    <source>
        <dbReference type="EMBL" id="QCD96721.1"/>
    </source>
</evidence>
<dbReference type="PROSITE" id="PS51257">
    <property type="entry name" value="PROKAR_LIPOPROTEIN"/>
    <property type="match status" value="1"/>
</dbReference>
<organism evidence="2 3">
    <name type="scientific">Vigna unguiculata</name>
    <name type="common">Cowpea</name>
    <dbReference type="NCBI Taxonomy" id="3917"/>
    <lineage>
        <taxon>Eukaryota</taxon>
        <taxon>Viridiplantae</taxon>
        <taxon>Streptophyta</taxon>
        <taxon>Embryophyta</taxon>
        <taxon>Tracheophyta</taxon>
        <taxon>Spermatophyta</taxon>
        <taxon>Magnoliopsida</taxon>
        <taxon>eudicotyledons</taxon>
        <taxon>Gunneridae</taxon>
        <taxon>Pentapetalae</taxon>
        <taxon>rosids</taxon>
        <taxon>fabids</taxon>
        <taxon>Fabales</taxon>
        <taxon>Fabaceae</taxon>
        <taxon>Papilionoideae</taxon>
        <taxon>50 kb inversion clade</taxon>
        <taxon>NPAAA clade</taxon>
        <taxon>indigoferoid/millettioid clade</taxon>
        <taxon>Phaseoleae</taxon>
        <taxon>Vigna</taxon>
    </lineage>
</organism>
<gene>
    <name evidence="2" type="ORF">DEO72_LG6g1429</name>
</gene>
<sequence length="97" mass="10329">MEGARSRGGCTGRRWSMVAGGCGGSGCSGERERARERATKRDAKWRALTRVVVALARGGRRWPEGVVVVGAVERESERSCRGAGAGKKKGSRISNPK</sequence>
<name>A0A4D6M8K5_VIGUN</name>
<protein>
    <submittedName>
        <fullName evidence="2">Uncharacterized protein</fullName>
    </submittedName>
</protein>
<evidence type="ECO:0000256" key="1">
    <source>
        <dbReference type="SAM" id="MobiDB-lite"/>
    </source>
</evidence>
<dbReference type="AlphaFoldDB" id="A0A4D6M8K5"/>
<feature type="region of interest" description="Disordered" evidence="1">
    <location>
        <begin position="78"/>
        <end position="97"/>
    </location>
</feature>
<keyword evidence="3" id="KW-1185">Reference proteome</keyword>
<dbReference type="Proteomes" id="UP000501690">
    <property type="component" value="Linkage Group LG6"/>
</dbReference>
<proteinExistence type="predicted"/>
<evidence type="ECO:0000313" key="3">
    <source>
        <dbReference type="Proteomes" id="UP000501690"/>
    </source>
</evidence>
<reference evidence="2 3" key="1">
    <citation type="submission" date="2019-04" db="EMBL/GenBank/DDBJ databases">
        <title>An improved genome assembly and genetic linkage map for asparagus bean, Vigna unguiculata ssp. sesquipedialis.</title>
        <authorList>
            <person name="Xia Q."/>
            <person name="Zhang R."/>
            <person name="Dong Y."/>
        </authorList>
    </citation>
    <scope>NUCLEOTIDE SEQUENCE [LARGE SCALE GENOMIC DNA]</scope>
    <source>
        <tissue evidence="2">Leaf</tissue>
    </source>
</reference>